<dbReference type="InterPro" id="IPR019251">
    <property type="entry name" value="DUF2231_TM"/>
</dbReference>
<protein>
    <submittedName>
        <fullName evidence="3">Conserved hypothetical membrane protein</fullName>
    </submittedName>
</protein>
<dbReference type="eggNOG" id="COG4244">
    <property type="taxonomic scope" value="Bacteria"/>
</dbReference>
<keyword evidence="1" id="KW-0472">Membrane</keyword>
<keyword evidence="4" id="KW-1185">Reference proteome</keyword>
<feature type="transmembrane region" description="Helical" evidence="1">
    <location>
        <begin position="40"/>
        <end position="59"/>
    </location>
</feature>
<feature type="transmembrane region" description="Helical" evidence="1">
    <location>
        <begin position="71"/>
        <end position="91"/>
    </location>
</feature>
<geneLocation type="plasmid" evidence="4">
    <name>pHLK1</name>
</geneLocation>
<gene>
    <name evidence="3" type="ordered locus">PHZ_p0207</name>
</gene>
<accession>B4RIH5</accession>
<dbReference type="Pfam" id="PF09990">
    <property type="entry name" value="DUF2231"/>
    <property type="match status" value="1"/>
</dbReference>
<dbReference type="HOGENOM" id="CLU_107155_5_0_5"/>
<evidence type="ECO:0000313" key="3">
    <source>
        <dbReference type="EMBL" id="ACG80150.1"/>
    </source>
</evidence>
<name>B4RIH5_PHEZH</name>
<dbReference type="AlphaFoldDB" id="B4RIH5"/>
<feature type="transmembrane region" description="Helical" evidence="1">
    <location>
        <begin position="135"/>
        <end position="155"/>
    </location>
</feature>
<evidence type="ECO:0000259" key="2">
    <source>
        <dbReference type="Pfam" id="PF09990"/>
    </source>
</evidence>
<proteinExistence type="predicted"/>
<reference evidence="3 4" key="1">
    <citation type="journal article" date="2008" name="BMC Genomics">
        <title>Complete genome of Phenylobacterium zucineum - a novel facultative intracellular bacterium isolated from human erythroleukemia cell line K562.</title>
        <authorList>
            <person name="Luo Y."/>
            <person name="Xu X."/>
            <person name="Ding Z."/>
            <person name="Liu Z."/>
            <person name="Zhang B."/>
            <person name="Yan Z."/>
            <person name="Sun J."/>
            <person name="Hu S."/>
            <person name="Hu X."/>
        </authorList>
    </citation>
    <scope>NUCLEOTIDE SEQUENCE [LARGE SCALE GENOMIC DNA]</scope>
    <source>
        <strain evidence="4">HLK1</strain>
        <plasmid evidence="4">Plasmid pHLK1</plasmid>
    </source>
</reference>
<feature type="domain" description="DUF2231" evidence="2">
    <location>
        <begin position="36"/>
        <end position="159"/>
    </location>
</feature>
<dbReference type="EMBL" id="CP000748">
    <property type="protein sequence ID" value="ACG80150.1"/>
    <property type="molecule type" value="Genomic_DNA"/>
</dbReference>
<organism evidence="3 4">
    <name type="scientific">Phenylobacterium zucineum (strain HLK1)</name>
    <dbReference type="NCBI Taxonomy" id="450851"/>
    <lineage>
        <taxon>Bacteria</taxon>
        <taxon>Pseudomonadati</taxon>
        <taxon>Pseudomonadota</taxon>
        <taxon>Alphaproteobacteria</taxon>
        <taxon>Caulobacterales</taxon>
        <taxon>Caulobacteraceae</taxon>
        <taxon>Phenylobacterium</taxon>
    </lineage>
</organism>
<evidence type="ECO:0000313" key="4">
    <source>
        <dbReference type="Proteomes" id="UP000001868"/>
    </source>
</evidence>
<dbReference type="KEGG" id="pzu:PHZ_p0207"/>
<keyword evidence="3" id="KW-0614">Plasmid</keyword>
<dbReference type="Proteomes" id="UP000001868">
    <property type="component" value="Plasmid pHLK1"/>
</dbReference>
<keyword evidence="1" id="KW-1133">Transmembrane helix</keyword>
<keyword evidence="1" id="KW-0812">Transmembrane</keyword>
<feature type="transmembrane region" description="Helical" evidence="1">
    <location>
        <begin position="103"/>
        <end position="123"/>
    </location>
</feature>
<evidence type="ECO:0000256" key="1">
    <source>
        <dbReference type="SAM" id="Phobius"/>
    </source>
</evidence>
<sequence length="168" mass="17741">MAGATPAHAAVPGHMAAEPRPTSFTGRLVDWLGRWHPSVVHFPIALFIVAGALEAWAIVRRRPSMLETTRILVALGALGALVAVALGWMAMGWNLAEDKPLETAHRLLGSTIAGLALVTWWANNRFLRRRGTGAGALYGGLLGLTVLAIGVNGYLGGALIHGVDHLAF</sequence>